<keyword evidence="6" id="KW-1185">Reference proteome</keyword>
<organism evidence="5 6">
    <name type="scientific">Nocardiopsis sediminis</name>
    <dbReference type="NCBI Taxonomy" id="1778267"/>
    <lineage>
        <taxon>Bacteria</taxon>
        <taxon>Bacillati</taxon>
        <taxon>Actinomycetota</taxon>
        <taxon>Actinomycetes</taxon>
        <taxon>Streptosporangiales</taxon>
        <taxon>Nocardiopsidaceae</taxon>
        <taxon>Nocardiopsis</taxon>
    </lineage>
</organism>
<evidence type="ECO:0000259" key="4">
    <source>
        <dbReference type="PROSITE" id="PS50949"/>
    </source>
</evidence>
<keyword evidence="3" id="KW-0804">Transcription</keyword>
<dbReference type="PRINTS" id="PR00035">
    <property type="entry name" value="HTHGNTR"/>
</dbReference>
<accession>A0ABV8FKG8</accession>
<dbReference type="Gene3D" id="1.20.120.530">
    <property type="entry name" value="GntR ligand-binding domain-like"/>
    <property type="match status" value="1"/>
</dbReference>
<dbReference type="InterPro" id="IPR011711">
    <property type="entry name" value="GntR_C"/>
</dbReference>
<dbReference type="Gene3D" id="1.10.10.10">
    <property type="entry name" value="Winged helix-like DNA-binding domain superfamily/Winged helix DNA-binding domain"/>
    <property type="match status" value="1"/>
</dbReference>
<keyword evidence="1" id="KW-0805">Transcription regulation</keyword>
<dbReference type="RefSeq" id="WP_378531150.1">
    <property type="nucleotide sequence ID" value="NZ_JBHSBH010000004.1"/>
</dbReference>
<dbReference type="Pfam" id="PF00392">
    <property type="entry name" value="GntR"/>
    <property type="match status" value="1"/>
</dbReference>
<dbReference type="PROSITE" id="PS50949">
    <property type="entry name" value="HTH_GNTR"/>
    <property type="match status" value="1"/>
</dbReference>
<evidence type="ECO:0000313" key="5">
    <source>
        <dbReference type="EMBL" id="MFC3995130.1"/>
    </source>
</evidence>
<dbReference type="InterPro" id="IPR008920">
    <property type="entry name" value="TF_FadR/GntR_C"/>
</dbReference>
<dbReference type="Proteomes" id="UP001595847">
    <property type="component" value="Unassembled WGS sequence"/>
</dbReference>
<dbReference type="Pfam" id="PF07729">
    <property type="entry name" value="FCD"/>
    <property type="match status" value="1"/>
</dbReference>
<feature type="domain" description="HTH gntR-type" evidence="4">
    <location>
        <begin position="27"/>
        <end position="97"/>
    </location>
</feature>
<gene>
    <name evidence="5" type="ORF">ACFOVU_04340</name>
</gene>
<dbReference type="InterPro" id="IPR000524">
    <property type="entry name" value="Tscrpt_reg_HTH_GntR"/>
</dbReference>
<dbReference type="SUPFAM" id="SSF48008">
    <property type="entry name" value="GntR ligand-binding domain-like"/>
    <property type="match status" value="1"/>
</dbReference>
<evidence type="ECO:0000256" key="2">
    <source>
        <dbReference type="ARBA" id="ARBA00023125"/>
    </source>
</evidence>
<comment type="caution">
    <text evidence="5">The sequence shown here is derived from an EMBL/GenBank/DDBJ whole genome shotgun (WGS) entry which is preliminary data.</text>
</comment>
<protein>
    <submittedName>
        <fullName evidence="5">FadR/GntR family transcriptional regulator</fullName>
    </submittedName>
</protein>
<dbReference type="SMART" id="SM00895">
    <property type="entry name" value="FCD"/>
    <property type="match status" value="1"/>
</dbReference>
<reference evidence="6" key="1">
    <citation type="journal article" date="2019" name="Int. J. Syst. Evol. Microbiol.">
        <title>The Global Catalogue of Microorganisms (GCM) 10K type strain sequencing project: providing services to taxonomists for standard genome sequencing and annotation.</title>
        <authorList>
            <consortium name="The Broad Institute Genomics Platform"/>
            <consortium name="The Broad Institute Genome Sequencing Center for Infectious Disease"/>
            <person name="Wu L."/>
            <person name="Ma J."/>
        </authorList>
    </citation>
    <scope>NUCLEOTIDE SEQUENCE [LARGE SCALE GENOMIC DNA]</scope>
    <source>
        <strain evidence="6">TBRC 1826</strain>
    </source>
</reference>
<dbReference type="PANTHER" id="PTHR43537">
    <property type="entry name" value="TRANSCRIPTIONAL REGULATOR, GNTR FAMILY"/>
    <property type="match status" value="1"/>
</dbReference>
<dbReference type="SMART" id="SM00345">
    <property type="entry name" value="HTH_GNTR"/>
    <property type="match status" value="1"/>
</dbReference>
<proteinExistence type="predicted"/>
<name>A0ABV8FKG8_9ACTN</name>
<sequence length="250" mass="27290">MSEGRAGSGAESDEPVADAVFRPVRAGNAFEETVERLLAAIKLGVVARGERFPAERDLAVRLGVSRITLREAIRALQESGYVESRRGRFGGTFVTYIPPRPSRDEVRRQLRAMGGELEDLFTFRQVLEVGAAVRLAAAGLTPGQEQTLLARLAEADDATIDDYRRRDTAFHLTIAELTGSASLTAALAETRMKLNELLDAMPMLAKNLEHSRVQHIAIVDAIRDRDPEAARTAVTEHVDGTTALLRAFLG</sequence>
<dbReference type="EMBL" id="JBHSBH010000004">
    <property type="protein sequence ID" value="MFC3995130.1"/>
    <property type="molecule type" value="Genomic_DNA"/>
</dbReference>
<dbReference type="CDD" id="cd07377">
    <property type="entry name" value="WHTH_GntR"/>
    <property type="match status" value="1"/>
</dbReference>
<evidence type="ECO:0000313" key="6">
    <source>
        <dbReference type="Proteomes" id="UP001595847"/>
    </source>
</evidence>
<dbReference type="InterPro" id="IPR036388">
    <property type="entry name" value="WH-like_DNA-bd_sf"/>
</dbReference>
<dbReference type="SUPFAM" id="SSF46785">
    <property type="entry name" value="Winged helix' DNA-binding domain"/>
    <property type="match status" value="1"/>
</dbReference>
<dbReference type="PANTHER" id="PTHR43537:SF24">
    <property type="entry name" value="GLUCONATE OPERON TRANSCRIPTIONAL REPRESSOR"/>
    <property type="match status" value="1"/>
</dbReference>
<evidence type="ECO:0000256" key="1">
    <source>
        <dbReference type="ARBA" id="ARBA00023015"/>
    </source>
</evidence>
<keyword evidence="2" id="KW-0238">DNA-binding</keyword>
<dbReference type="InterPro" id="IPR036390">
    <property type="entry name" value="WH_DNA-bd_sf"/>
</dbReference>
<evidence type="ECO:0000256" key="3">
    <source>
        <dbReference type="ARBA" id="ARBA00023163"/>
    </source>
</evidence>